<dbReference type="EMBL" id="BMYZ01000001">
    <property type="protein sequence ID" value="GGY68313.1"/>
    <property type="molecule type" value="Genomic_DNA"/>
</dbReference>
<dbReference type="SUPFAM" id="SSF103190">
    <property type="entry name" value="Sensory domain-like"/>
    <property type="match status" value="1"/>
</dbReference>
<dbReference type="PRINTS" id="PR00260">
    <property type="entry name" value="CHEMTRNSDUCR"/>
</dbReference>
<organism evidence="10 11">
    <name type="scientific">Cellvibrio zantedeschiae</name>
    <dbReference type="NCBI Taxonomy" id="1237077"/>
    <lineage>
        <taxon>Bacteria</taxon>
        <taxon>Pseudomonadati</taxon>
        <taxon>Pseudomonadota</taxon>
        <taxon>Gammaproteobacteria</taxon>
        <taxon>Cellvibrionales</taxon>
        <taxon>Cellvibrionaceae</taxon>
        <taxon>Cellvibrio</taxon>
    </lineage>
</organism>
<evidence type="ECO:0000256" key="2">
    <source>
        <dbReference type="ARBA" id="ARBA00022692"/>
    </source>
</evidence>
<keyword evidence="3 8" id="KW-1133">Transmembrane helix</keyword>
<gene>
    <name evidence="10" type="ORF">GCM10011613_10650</name>
</gene>
<keyword evidence="4 8" id="KW-0472">Membrane</keyword>
<dbReference type="InterPro" id="IPR004089">
    <property type="entry name" value="MCPsignal_dom"/>
</dbReference>
<evidence type="ECO:0000256" key="5">
    <source>
        <dbReference type="ARBA" id="ARBA00023224"/>
    </source>
</evidence>
<evidence type="ECO:0000313" key="10">
    <source>
        <dbReference type="EMBL" id="GGY68313.1"/>
    </source>
</evidence>
<dbReference type="CDD" id="cd11386">
    <property type="entry name" value="MCP_signal"/>
    <property type="match status" value="1"/>
</dbReference>
<keyword evidence="2 8" id="KW-0812">Transmembrane</keyword>
<dbReference type="PROSITE" id="PS50111">
    <property type="entry name" value="CHEMOTAXIS_TRANSDUC_2"/>
    <property type="match status" value="1"/>
</dbReference>
<dbReference type="SUPFAM" id="SSF58104">
    <property type="entry name" value="Methyl-accepting chemotaxis protein (MCP) signaling domain"/>
    <property type="match status" value="1"/>
</dbReference>
<comment type="similarity">
    <text evidence="6">Belongs to the methyl-accepting chemotaxis (MCP) protein family.</text>
</comment>
<dbReference type="SMART" id="SM00283">
    <property type="entry name" value="MA"/>
    <property type="match status" value="1"/>
</dbReference>
<dbReference type="InterPro" id="IPR029151">
    <property type="entry name" value="Sensor-like_sf"/>
</dbReference>
<reference evidence="11" key="1">
    <citation type="journal article" date="2019" name="Int. J. Syst. Evol. Microbiol.">
        <title>The Global Catalogue of Microorganisms (GCM) 10K type strain sequencing project: providing services to taxonomists for standard genome sequencing and annotation.</title>
        <authorList>
            <consortium name="The Broad Institute Genomics Platform"/>
            <consortium name="The Broad Institute Genome Sequencing Center for Infectious Disease"/>
            <person name="Wu L."/>
            <person name="Ma J."/>
        </authorList>
    </citation>
    <scope>NUCLEOTIDE SEQUENCE [LARGE SCALE GENOMIC DNA]</scope>
    <source>
        <strain evidence="11">KCTC 32239</strain>
    </source>
</reference>
<dbReference type="InterPro" id="IPR004090">
    <property type="entry name" value="Chemotax_Me-accpt_rcpt"/>
</dbReference>
<sequence>MNAYYKQKEFEEHPLQPGDKNHQAFDNYRMEPGAITRGWLPWFGKNSKASLSVPCLVNRGQIPRIEKTFAGMVATRINIMTEWANQHWARLNYLAAELEQKWPNGLSDSLVRFRRLNNEASEIFIINTRHEIIASTASERIGELDSNKVPAQYLQAPFLLGPYCDPYTEKLGATTSKFHDQVTLMFYQPIRINHEVVGSVCVRIPNDVLSDLIQREDGHVYRGSGDNYLFMVKSNLDKSILPGTALSRSRFEDSTFSGGDNLKNGIPTSNGVVKVAKHTEFELRFVDPITSQLHPGVQQTINKGKNIFVDYPGYPDYRHIPVVGAGSTFQMPGSPDTWGLMCEGDLEEVYEQRSLNYILFTRLVLGLGIGFVFHWLLINYLKLTAPDNLLATLFAYSLPLLSVWLFGVRARMAKVKELTDFFLGVAECGESLNKRMDSGLFAKDEIRALADWTNSFVDKMDHTAQGMISIESELSRVSGSLNKTAITAKTCSVELLDSAQLTANATRILHESVHNMAETISVSATASDRALNESITGKSVIEKNRTEITLLEQQIEKSALTINKLSDETQTVSQVIRIIYDIAQQTNLLALNAAIEAARAGESGRGFSVVADEVRNLASRTAEATKTISANLESIKEQALSSVTSMQDCQLIANNSVGYAEIANDSISKIHDEIESVKSQLHHISEIMQEQNSQATIAMQQAASISSYANTTAENATETRALVASVAQLAISLSKAAKDLKGAAS</sequence>
<evidence type="ECO:0000256" key="3">
    <source>
        <dbReference type="ARBA" id="ARBA00022989"/>
    </source>
</evidence>
<name>A0ABQ3AWE9_9GAMM</name>
<dbReference type="Pfam" id="PF00015">
    <property type="entry name" value="MCPsignal"/>
    <property type="match status" value="1"/>
</dbReference>
<evidence type="ECO:0000256" key="6">
    <source>
        <dbReference type="ARBA" id="ARBA00029447"/>
    </source>
</evidence>
<protein>
    <recommendedName>
        <fullName evidence="9">Methyl-accepting transducer domain-containing protein</fullName>
    </recommendedName>
</protein>
<keyword evidence="11" id="KW-1185">Reference proteome</keyword>
<feature type="domain" description="Methyl-accepting transducer" evidence="9">
    <location>
        <begin position="470"/>
        <end position="706"/>
    </location>
</feature>
<evidence type="ECO:0000259" key="9">
    <source>
        <dbReference type="PROSITE" id="PS50111"/>
    </source>
</evidence>
<keyword evidence="5 7" id="KW-0807">Transducer</keyword>
<feature type="transmembrane region" description="Helical" evidence="8">
    <location>
        <begin position="389"/>
        <end position="408"/>
    </location>
</feature>
<dbReference type="PANTHER" id="PTHR32089">
    <property type="entry name" value="METHYL-ACCEPTING CHEMOTAXIS PROTEIN MCPB"/>
    <property type="match status" value="1"/>
</dbReference>
<dbReference type="PANTHER" id="PTHR32089:SF119">
    <property type="entry name" value="METHYL-ACCEPTING CHEMOTAXIS PROTEIN CTPL"/>
    <property type="match status" value="1"/>
</dbReference>
<evidence type="ECO:0000256" key="7">
    <source>
        <dbReference type="PROSITE-ProRule" id="PRU00284"/>
    </source>
</evidence>
<accession>A0ABQ3AWE9</accession>
<evidence type="ECO:0000313" key="11">
    <source>
        <dbReference type="Proteomes" id="UP000619761"/>
    </source>
</evidence>
<dbReference type="Gene3D" id="1.10.287.950">
    <property type="entry name" value="Methyl-accepting chemotaxis protein"/>
    <property type="match status" value="1"/>
</dbReference>
<feature type="transmembrane region" description="Helical" evidence="8">
    <location>
        <begin position="357"/>
        <end position="377"/>
    </location>
</feature>
<evidence type="ECO:0000256" key="8">
    <source>
        <dbReference type="SAM" id="Phobius"/>
    </source>
</evidence>
<evidence type="ECO:0000256" key="4">
    <source>
        <dbReference type="ARBA" id="ARBA00023136"/>
    </source>
</evidence>
<proteinExistence type="inferred from homology"/>
<dbReference type="Proteomes" id="UP000619761">
    <property type="component" value="Unassembled WGS sequence"/>
</dbReference>
<comment type="subcellular location">
    <subcellularLocation>
        <location evidence="1">Membrane</location>
        <topology evidence="1">Multi-pass membrane protein</topology>
    </subcellularLocation>
</comment>
<evidence type="ECO:0000256" key="1">
    <source>
        <dbReference type="ARBA" id="ARBA00004141"/>
    </source>
</evidence>
<dbReference type="RefSeq" id="WP_189416524.1">
    <property type="nucleotide sequence ID" value="NZ_BMYZ01000001.1"/>
</dbReference>
<comment type="caution">
    <text evidence="10">The sequence shown here is derived from an EMBL/GenBank/DDBJ whole genome shotgun (WGS) entry which is preliminary data.</text>
</comment>